<feature type="compositionally biased region" description="Acidic residues" evidence="7">
    <location>
        <begin position="365"/>
        <end position="379"/>
    </location>
</feature>
<dbReference type="PANTHER" id="PTHR13011">
    <property type="entry name" value="TFIIF-ALPHA"/>
    <property type="match status" value="1"/>
</dbReference>
<proteinExistence type="inferred from homology"/>
<feature type="region of interest" description="Disordered" evidence="7">
    <location>
        <begin position="365"/>
        <end position="611"/>
    </location>
</feature>
<dbReference type="GO" id="GO:0006367">
    <property type="term" value="P:transcription initiation at RNA polymerase II promoter"/>
    <property type="evidence" value="ECO:0007669"/>
    <property type="project" value="InterPro"/>
</dbReference>
<evidence type="ECO:0000256" key="3">
    <source>
        <dbReference type="ARBA" id="ARBA00023015"/>
    </source>
</evidence>
<feature type="compositionally biased region" description="Basic residues" evidence="7">
    <location>
        <begin position="424"/>
        <end position="436"/>
    </location>
</feature>
<dbReference type="SUPFAM" id="SSF50916">
    <property type="entry name" value="Rap30/74 interaction domains"/>
    <property type="match status" value="1"/>
</dbReference>
<comment type="similarity">
    <text evidence="2">Belongs to the TFIIF alpha subunit family.</text>
</comment>
<evidence type="ECO:0000256" key="1">
    <source>
        <dbReference type="ARBA" id="ARBA00004123"/>
    </source>
</evidence>
<accession>A0AAE0WW11</accession>
<dbReference type="GO" id="GO:0032968">
    <property type="term" value="P:positive regulation of transcription elongation by RNA polymerase II"/>
    <property type="evidence" value="ECO:0007669"/>
    <property type="project" value="InterPro"/>
</dbReference>
<evidence type="ECO:0000256" key="7">
    <source>
        <dbReference type="SAM" id="MobiDB-lite"/>
    </source>
</evidence>
<dbReference type="GO" id="GO:0003677">
    <property type="term" value="F:DNA binding"/>
    <property type="evidence" value="ECO:0007669"/>
    <property type="project" value="UniProtKB-KW"/>
</dbReference>
<feature type="compositionally biased region" description="Basic and acidic residues" evidence="7">
    <location>
        <begin position="462"/>
        <end position="476"/>
    </location>
</feature>
<sequence>MAYRPTAPPPNATPQPMVRKKAPVSIFNPKKKPQVKRPAQAYVGSGQVPVNSARPHASAPVTNGAHTAAPVAKEDDPSTYSEYPITVSKSALMRGLHYHGFRMQSKLDDKGNLIQIDPFDEREFTRPVRLYRRRPQDKPEAAEQSDAASGVDDKEREARDIKRAERQKEREANQALIAPSAETAGKKTQKKKPQKKVEDVYWDENNPKNQARSQLRYEEARPWHMEDFDYKNKFSATYEEPLSRKHVMLEVSSIGTFNMVPVEKWYRMARVDRVKAFDDATIIKMMDDKKHPAPRWLQGKDPKEVEAIARQMAMSAKMEQLAQHRSVKKFDAGDDDAPSFIKNEEYRADVDEIDFEFNDEFQDDDEGFIWGDANDDEAKDTEKRVRDEMRTAGLPDADVKRADEDDWVNEEKNQENANEDERKRQKKMRKQLKRKESRFEYDSDDDGNRYRDSSESEDSEEEREREAEEQKKREAELTGQANGDKSGDSTKGTNTPTGRLEKKSMKREADASDASGNESSRKKAKLNGAGGAVPNGARQLSPDAAKRIPSGYGSGSETDTSRAGRTGTKLRLKNSVPGSPRTGGTPNGSRAASPTGSRAQSPARPIQPNLPFPTVDEIQAAIPPEGIALGELVQAFRARVAKRTADFIAMVKEVGRAAPGVKGKIVPKTEEEMAAARAAAARAAGDDGSASTLAASVSATAGN</sequence>
<dbReference type="Proteomes" id="UP001274830">
    <property type="component" value="Unassembled WGS sequence"/>
</dbReference>
<feature type="compositionally biased region" description="Basic and acidic residues" evidence="7">
    <location>
        <begin position="437"/>
        <end position="454"/>
    </location>
</feature>
<dbReference type="InterPro" id="IPR011039">
    <property type="entry name" value="TFIIF_interaction"/>
</dbReference>
<dbReference type="GO" id="GO:0005674">
    <property type="term" value="C:transcription factor TFIIF complex"/>
    <property type="evidence" value="ECO:0007669"/>
    <property type="project" value="TreeGrafter"/>
</dbReference>
<keyword evidence="5" id="KW-0804">Transcription</keyword>
<evidence type="ECO:0000256" key="4">
    <source>
        <dbReference type="ARBA" id="ARBA00023125"/>
    </source>
</evidence>
<protein>
    <submittedName>
        <fullName evidence="8">Transcription factor IIF subunit tfg1</fullName>
    </submittedName>
</protein>
<feature type="compositionally biased region" description="Polar residues" evidence="7">
    <location>
        <begin position="582"/>
        <end position="600"/>
    </location>
</feature>
<feature type="compositionally biased region" description="Pro residues" evidence="7">
    <location>
        <begin position="1"/>
        <end position="13"/>
    </location>
</feature>
<dbReference type="GO" id="GO:0016251">
    <property type="term" value="F:RNA polymerase II general transcription initiation factor activity"/>
    <property type="evidence" value="ECO:0007669"/>
    <property type="project" value="TreeGrafter"/>
</dbReference>
<evidence type="ECO:0000313" key="9">
    <source>
        <dbReference type="Proteomes" id="UP001274830"/>
    </source>
</evidence>
<feature type="compositionally biased region" description="Basic and acidic residues" evidence="7">
    <location>
        <begin position="380"/>
        <end position="390"/>
    </location>
</feature>
<keyword evidence="4" id="KW-0238">DNA-binding</keyword>
<evidence type="ECO:0000313" key="8">
    <source>
        <dbReference type="EMBL" id="KAK3679325.1"/>
    </source>
</evidence>
<feature type="region of interest" description="Disordered" evidence="7">
    <location>
        <begin position="1"/>
        <end position="79"/>
    </location>
</feature>
<keyword evidence="3" id="KW-0805">Transcription regulation</keyword>
<dbReference type="InterPro" id="IPR008851">
    <property type="entry name" value="TFIIF-alpha"/>
</dbReference>
<feature type="region of interest" description="Disordered" evidence="7">
    <location>
        <begin position="127"/>
        <end position="214"/>
    </location>
</feature>
<comment type="caution">
    <text evidence="8">The sequence shown here is derived from an EMBL/GenBank/DDBJ whole genome shotgun (WGS) entry which is preliminary data.</text>
</comment>
<organism evidence="8 9">
    <name type="scientific">Recurvomyces mirabilis</name>
    <dbReference type="NCBI Taxonomy" id="574656"/>
    <lineage>
        <taxon>Eukaryota</taxon>
        <taxon>Fungi</taxon>
        <taxon>Dikarya</taxon>
        <taxon>Ascomycota</taxon>
        <taxon>Pezizomycotina</taxon>
        <taxon>Dothideomycetes</taxon>
        <taxon>Dothideomycetidae</taxon>
        <taxon>Mycosphaerellales</taxon>
        <taxon>Teratosphaeriaceae</taxon>
        <taxon>Recurvomyces</taxon>
    </lineage>
</organism>
<evidence type="ECO:0000256" key="5">
    <source>
        <dbReference type="ARBA" id="ARBA00023163"/>
    </source>
</evidence>
<dbReference type="GO" id="GO:0001096">
    <property type="term" value="F:TFIIF-class transcription factor complex binding"/>
    <property type="evidence" value="ECO:0007669"/>
    <property type="project" value="TreeGrafter"/>
</dbReference>
<dbReference type="AlphaFoldDB" id="A0AAE0WW11"/>
<dbReference type="RefSeq" id="XP_064696720.1">
    <property type="nucleotide sequence ID" value="XM_064835670.1"/>
</dbReference>
<name>A0AAE0WW11_9PEZI</name>
<dbReference type="GeneID" id="89960203"/>
<evidence type="ECO:0000256" key="6">
    <source>
        <dbReference type="ARBA" id="ARBA00023242"/>
    </source>
</evidence>
<dbReference type="PANTHER" id="PTHR13011:SF0">
    <property type="entry name" value="GENERAL TRANSCRIPTION FACTOR IIF SUBUNIT 1"/>
    <property type="match status" value="1"/>
</dbReference>
<feature type="compositionally biased region" description="Basic and acidic residues" evidence="7">
    <location>
        <begin position="499"/>
        <end position="510"/>
    </location>
</feature>
<reference evidence="8" key="1">
    <citation type="submission" date="2023-07" db="EMBL/GenBank/DDBJ databases">
        <title>Black Yeasts Isolated from many extreme environments.</title>
        <authorList>
            <person name="Coleine C."/>
            <person name="Stajich J.E."/>
            <person name="Selbmann L."/>
        </authorList>
    </citation>
    <scope>NUCLEOTIDE SEQUENCE</scope>
    <source>
        <strain evidence="8">CCFEE 5485</strain>
    </source>
</reference>
<feature type="compositionally biased region" description="Basic and acidic residues" evidence="7">
    <location>
        <begin position="151"/>
        <end position="172"/>
    </location>
</feature>
<evidence type="ECO:0000256" key="2">
    <source>
        <dbReference type="ARBA" id="ARBA00005249"/>
    </source>
</evidence>
<dbReference type="EMBL" id="JAUTXT010000002">
    <property type="protein sequence ID" value="KAK3679325.1"/>
    <property type="molecule type" value="Genomic_DNA"/>
</dbReference>
<feature type="compositionally biased region" description="Basic and acidic residues" evidence="7">
    <location>
        <begin position="397"/>
        <end position="423"/>
    </location>
</feature>
<keyword evidence="9" id="KW-1185">Reference proteome</keyword>
<gene>
    <name evidence="8" type="primary">TFG1</name>
    <name evidence="8" type="ORF">LTR78_000886</name>
</gene>
<feature type="region of interest" description="Disordered" evidence="7">
    <location>
        <begin position="683"/>
        <end position="703"/>
    </location>
</feature>
<feature type="compositionally biased region" description="Polar residues" evidence="7">
    <location>
        <begin position="479"/>
        <end position="497"/>
    </location>
</feature>
<keyword evidence="6" id="KW-0539">Nucleus</keyword>
<comment type="subcellular location">
    <subcellularLocation>
        <location evidence="1">Nucleus</location>
    </subcellularLocation>
</comment>